<sequence>MGKKKIGAEGLLSTTTARPRPPGLPSLTSSPLNLLALPPDQRLIIVPDLVVSLLPICSCRHHWDTPHHHHQPRRVIAADLLHYHRTSVSLSSPAPLGHASPLLDPETTRPSVRLAHSLFVARRLCGEAPAFFKPPNIEEAITRARRNTTYFRANYTLAVSLL</sequence>
<dbReference type="HOGENOM" id="CLU_1638113_0_0_1"/>
<dbReference type="Gramene" id="OPUNC05G12860.1">
    <property type="protein sequence ID" value="OPUNC05G12860.1"/>
    <property type="gene ID" value="OPUNC05G12860"/>
</dbReference>
<proteinExistence type="predicted"/>
<dbReference type="AlphaFoldDB" id="A0A0E0L1Z2"/>
<evidence type="ECO:0000313" key="3">
    <source>
        <dbReference type="Proteomes" id="UP000026962"/>
    </source>
</evidence>
<protein>
    <submittedName>
        <fullName evidence="2">Uncharacterized protein</fullName>
    </submittedName>
</protein>
<accession>A0A0E0L1Z2</accession>
<keyword evidence="3" id="KW-1185">Reference proteome</keyword>
<dbReference type="EnsemblPlants" id="OPUNC05G12860.1">
    <property type="protein sequence ID" value="OPUNC05G12860.1"/>
    <property type="gene ID" value="OPUNC05G12860"/>
</dbReference>
<evidence type="ECO:0000313" key="2">
    <source>
        <dbReference type="EnsemblPlants" id="OPUNC05G12860.1"/>
    </source>
</evidence>
<evidence type="ECO:0000256" key="1">
    <source>
        <dbReference type="SAM" id="MobiDB-lite"/>
    </source>
</evidence>
<organism evidence="2">
    <name type="scientific">Oryza punctata</name>
    <name type="common">Red rice</name>
    <dbReference type="NCBI Taxonomy" id="4537"/>
    <lineage>
        <taxon>Eukaryota</taxon>
        <taxon>Viridiplantae</taxon>
        <taxon>Streptophyta</taxon>
        <taxon>Embryophyta</taxon>
        <taxon>Tracheophyta</taxon>
        <taxon>Spermatophyta</taxon>
        <taxon>Magnoliopsida</taxon>
        <taxon>Liliopsida</taxon>
        <taxon>Poales</taxon>
        <taxon>Poaceae</taxon>
        <taxon>BOP clade</taxon>
        <taxon>Oryzoideae</taxon>
        <taxon>Oryzeae</taxon>
        <taxon>Oryzinae</taxon>
        <taxon>Oryza</taxon>
    </lineage>
</organism>
<reference evidence="2" key="1">
    <citation type="submission" date="2015-04" db="UniProtKB">
        <authorList>
            <consortium name="EnsemblPlants"/>
        </authorList>
    </citation>
    <scope>IDENTIFICATION</scope>
</reference>
<feature type="region of interest" description="Disordered" evidence="1">
    <location>
        <begin position="1"/>
        <end position="25"/>
    </location>
</feature>
<name>A0A0E0L1Z2_ORYPU</name>
<reference evidence="2" key="2">
    <citation type="submission" date="2018-05" db="EMBL/GenBank/DDBJ databases">
        <title>OpunRS2 (Oryza punctata Reference Sequence Version 2).</title>
        <authorList>
            <person name="Zhang J."/>
            <person name="Kudrna D."/>
            <person name="Lee S."/>
            <person name="Talag J."/>
            <person name="Welchert J."/>
            <person name="Wing R.A."/>
        </authorList>
    </citation>
    <scope>NUCLEOTIDE SEQUENCE [LARGE SCALE GENOMIC DNA]</scope>
</reference>
<dbReference type="Proteomes" id="UP000026962">
    <property type="component" value="Chromosome 5"/>
</dbReference>